<dbReference type="EMBL" id="OU342829">
    <property type="protein sequence ID" value="CAG7581701.1"/>
    <property type="molecule type" value="Genomic_DNA"/>
</dbReference>
<evidence type="ECO:0000313" key="1">
    <source>
        <dbReference type="EMBL" id="CAG7581701.1"/>
    </source>
</evidence>
<gene>
    <name evidence="1" type="ORF">SLAVMIC_00988</name>
</gene>
<sequence length="83" mass="9698">MEMKYKIGDRVVDTNGKKCIIDCASGQLNIFGDLMYGVFPLEKHTHDLMIYLKEDHLKLDTQYYRELNLGKLLDNNEKFNKGI</sequence>
<protein>
    <submittedName>
        <fullName evidence="1">Uncharacterized protein</fullName>
    </submittedName>
</protein>
<organism evidence="1">
    <name type="scientific">uncultured marine phage</name>
    <dbReference type="NCBI Taxonomy" id="707152"/>
    <lineage>
        <taxon>Viruses</taxon>
        <taxon>environmental samples</taxon>
    </lineage>
</organism>
<reference evidence="1" key="1">
    <citation type="submission" date="2021-06" db="EMBL/GenBank/DDBJ databases">
        <authorList>
            <person name="Gannon L."/>
            <person name="Redgwell R T."/>
            <person name="Michniewski S."/>
            <person name="Harrison D C."/>
            <person name="Millard A."/>
        </authorList>
    </citation>
    <scope>NUCLEOTIDE SEQUENCE</scope>
</reference>
<proteinExistence type="predicted"/>
<accession>A0A8D9FS01</accession>
<name>A0A8D9FS01_9VIRU</name>